<proteinExistence type="predicted"/>
<dbReference type="CDD" id="cd16037">
    <property type="entry name" value="sulfatase_like"/>
    <property type="match status" value="1"/>
</dbReference>
<dbReference type="Gene3D" id="3.40.720.10">
    <property type="entry name" value="Alkaline Phosphatase, subunit A"/>
    <property type="match status" value="1"/>
</dbReference>
<dbReference type="EMBL" id="LT670844">
    <property type="protein sequence ID" value="SHK37120.1"/>
    <property type="molecule type" value="Genomic_DNA"/>
</dbReference>
<gene>
    <name evidence="2" type="ORF">SAMN05444159_3096</name>
</gene>
<feature type="domain" description="Sulfatase N-terminal" evidence="1">
    <location>
        <begin position="4"/>
        <end position="345"/>
    </location>
</feature>
<dbReference type="Proteomes" id="UP000189935">
    <property type="component" value="Chromosome I"/>
</dbReference>
<protein>
    <submittedName>
        <fullName evidence="2">Choline-sulfatase</fullName>
    </submittedName>
</protein>
<dbReference type="InterPro" id="IPR000917">
    <property type="entry name" value="Sulfatase_N"/>
</dbReference>
<dbReference type="InterPro" id="IPR051849">
    <property type="entry name" value="GAG-degrading_sulfatase"/>
</dbReference>
<organism evidence="2 3">
    <name type="scientific">Bradyrhizobium lablabi</name>
    <dbReference type="NCBI Taxonomy" id="722472"/>
    <lineage>
        <taxon>Bacteria</taxon>
        <taxon>Pseudomonadati</taxon>
        <taxon>Pseudomonadota</taxon>
        <taxon>Alphaproteobacteria</taxon>
        <taxon>Hyphomicrobiales</taxon>
        <taxon>Nitrobacteraceae</taxon>
        <taxon>Bradyrhizobium</taxon>
    </lineage>
</organism>
<dbReference type="PANTHER" id="PTHR46615">
    <property type="entry name" value="ARYLSULFATASE K"/>
    <property type="match status" value="1"/>
</dbReference>
<name>A0A1M6RXF2_9BRAD</name>
<dbReference type="OrthoDB" id="9803751at2"/>
<dbReference type="RefSeq" id="WP_079539117.1">
    <property type="nucleotide sequence ID" value="NZ_LT670844.1"/>
</dbReference>
<dbReference type="GO" id="GO:0004065">
    <property type="term" value="F:arylsulfatase activity"/>
    <property type="evidence" value="ECO:0007669"/>
    <property type="project" value="TreeGrafter"/>
</dbReference>
<reference evidence="2 3" key="1">
    <citation type="submission" date="2016-11" db="EMBL/GenBank/DDBJ databases">
        <authorList>
            <person name="Jaros S."/>
            <person name="Januszkiewicz K."/>
            <person name="Wedrychowicz H."/>
        </authorList>
    </citation>
    <scope>NUCLEOTIDE SEQUENCE [LARGE SCALE GENOMIC DNA]</scope>
    <source>
        <strain evidence="2 3">GAS499</strain>
    </source>
</reference>
<evidence type="ECO:0000313" key="2">
    <source>
        <dbReference type="EMBL" id="SHK37120.1"/>
    </source>
</evidence>
<dbReference type="GO" id="GO:0015024">
    <property type="term" value="F:glucuronate-2-sulfatase activity"/>
    <property type="evidence" value="ECO:0007669"/>
    <property type="project" value="TreeGrafter"/>
</dbReference>
<accession>A0A1M6RXF2</accession>
<dbReference type="Pfam" id="PF00884">
    <property type="entry name" value="Sulfatase"/>
    <property type="match status" value="1"/>
</dbReference>
<dbReference type="SUPFAM" id="SSF53649">
    <property type="entry name" value="Alkaline phosphatase-like"/>
    <property type="match status" value="1"/>
</dbReference>
<evidence type="ECO:0000259" key="1">
    <source>
        <dbReference type="Pfam" id="PF00884"/>
    </source>
</evidence>
<dbReference type="InterPro" id="IPR017850">
    <property type="entry name" value="Alkaline_phosphatase_core_sf"/>
</dbReference>
<dbReference type="PANTHER" id="PTHR46615:SF1">
    <property type="entry name" value="ARYLSULFATASE K"/>
    <property type="match status" value="1"/>
</dbReference>
<evidence type="ECO:0000313" key="3">
    <source>
        <dbReference type="Proteomes" id="UP000189935"/>
    </source>
</evidence>
<sequence>MKAKNLLILMSDQHSRALMGCYGHKLVSTPHLDALAARGTRFTDCWTPSPVCVPARASFATGKYIHQIGYWDNADPYDGSVPSWHHRLRDAGHQVVSVGKLHFRSDDDDSGFSESIVPMQVIEGKGDLMGLIRDDLPVRGAAYKMARMAGPGESPYTQYDREIAARAQVWLHQEAPKYQDRPWVLFVSFVAPHYPLTAPPEHYFRYFNDPKLPMPRFYQQDERPTHPFVRDYAASFNFDDYFKTQEDIRRAVAGYYGLCSFMDEQAGKVLNALADAGLSNDTRVIYTSDHGDALGKRGLWGKSTLYEETCGVPLIVAGEGIPKRHIVDTPANLVDIYPFIIDCVGESGRGMIDADHPGVSLARLADGEKPQRTVLSEYHGMGSTTGAFAIRLGKFKYVHYAKYPPQLFDLAADPEEVKDLSAEPQFAEVLAQCEAALRAMLSPEDVDARAKKRQAEQLQRHGGREAVIARGDLGFSPPPGIRAEFH</sequence>
<dbReference type="AlphaFoldDB" id="A0A1M6RXF2"/>